<dbReference type="Pfam" id="PF00651">
    <property type="entry name" value="BTB"/>
    <property type="match status" value="1"/>
</dbReference>
<keyword evidence="5" id="KW-0539">Nucleus</keyword>
<dbReference type="PROSITE" id="PS50144">
    <property type="entry name" value="MATH"/>
    <property type="match status" value="1"/>
</dbReference>
<dbReference type="InterPro" id="IPR011333">
    <property type="entry name" value="SKP1/BTB/POZ_sf"/>
</dbReference>
<dbReference type="PROSITE" id="PS50097">
    <property type="entry name" value="BTB"/>
    <property type="match status" value="1"/>
</dbReference>
<feature type="domain" description="MATH" evidence="7">
    <location>
        <begin position="19"/>
        <end position="200"/>
    </location>
</feature>
<organism evidence="8 9">
    <name type="scientific">Cnephaeus nilssonii</name>
    <name type="common">Northern bat</name>
    <name type="synonym">Eptesicus nilssonii</name>
    <dbReference type="NCBI Taxonomy" id="3371016"/>
    <lineage>
        <taxon>Eukaryota</taxon>
        <taxon>Metazoa</taxon>
        <taxon>Chordata</taxon>
        <taxon>Craniata</taxon>
        <taxon>Vertebrata</taxon>
        <taxon>Euteleostomi</taxon>
        <taxon>Mammalia</taxon>
        <taxon>Eutheria</taxon>
        <taxon>Laurasiatheria</taxon>
        <taxon>Chiroptera</taxon>
        <taxon>Yangochiroptera</taxon>
        <taxon>Vespertilionidae</taxon>
        <taxon>Cnephaeus</taxon>
    </lineage>
</organism>
<dbReference type="PANTHER" id="PTHR24413">
    <property type="entry name" value="SPECKLE-TYPE POZ PROTEIN"/>
    <property type="match status" value="1"/>
</dbReference>
<name>A0AA40HS20_CNENI</name>
<dbReference type="Pfam" id="PF22486">
    <property type="entry name" value="MATH_2"/>
    <property type="match status" value="1"/>
</dbReference>
<dbReference type="AlphaFoldDB" id="A0AA40HS20"/>
<dbReference type="GO" id="GO:0030163">
    <property type="term" value="P:protein catabolic process"/>
    <property type="evidence" value="ECO:0007669"/>
    <property type="project" value="UniProtKB-ARBA"/>
</dbReference>
<dbReference type="Proteomes" id="UP001177744">
    <property type="component" value="Unassembled WGS sequence"/>
</dbReference>
<feature type="domain" description="BTB" evidence="6">
    <location>
        <begin position="240"/>
        <end position="292"/>
    </location>
</feature>
<accession>A0AA40HS20</accession>
<comment type="pathway">
    <text evidence="2">Protein modification; protein ubiquitination.</text>
</comment>
<evidence type="ECO:0000313" key="9">
    <source>
        <dbReference type="Proteomes" id="UP001177744"/>
    </source>
</evidence>
<evidence type="ECO:0000256" key="3">
    <source>
        <dbReference type="ARBA" id="ARBA00010846"/>
    </source>
</evidence>
<dbReference type="FunFam" id="3.30.710.10:FF:000159">
    <property type="entry name" value="Speckle-type POZ protein B"/>
    <property type="match status" value="1"/>
</dbReference>
<dbReference type="Gene3D" id="3.30.710.10">
    <property type="entry name" value="Potassium Channel Kv1.1, Chain A"/>
    <property type="match status" value="1"/>
</dbReference>
<dbReference type="SMART" id="SM00225">
    <property type="entry name" value="BTB"/>
    <property type="match status" value="1"/>
</dbReference>
<dbReference type="GO" id="GO:0005634">
    <property type="term" value="C:nucleus"/>
    <property type="evidence" value="ECO:0007669"/>
    <property type="project" value="UniProtKB-SubCell"/>
</dbReference>
<dbReference type="InterPro" id="IPR008974">
    <property type="entry name" value="TRAF-like"/>
</dbReference>
<dbReference type="Pfam" id="PF24570">
    <property type="entry name" value="BACK_BPM_SPOP"/>
    <property type="match status" value="1"/>
</dbReference>
<evidence type="ECO:0008006" key="10">
    <source>
        <dbReference type="Google" id="ProtNLM"/>
    </source>
</evidence>
<evidence type="ECO:0000259" key="7">
    <source>
        <dbReference type="PROSITE" id="PS50144"/>
    </source>
</evidence>
<gene>
    <name evidence="8" type="ORF">QTO34_004021</name>
</gene>
<evidence type="ECO:0000256" key="5">
    <source>
        <dbReference type="ARBA" id="ARBA00023242"/>
    </source>
</evidence>
<dbReference type="Gene3D" id="6.10.250.3030">
    <property type="match status" value="1"/>
</dbReference>
<dbReference type="Gene3D" id="6.20.250.50">
    <property type="match status" value="1"/>
</dbReference>
<dbReference type="InterPro" id="IPR002083">
    <property type="entry name" value="MATH/TRAF_dom"/>
</dbReference>
<comment type="subcellular location">
    <subcellularLocation>
        <location evidence="1">Nucleus</location>
    </subcellularLocation>
</comment>
<sequence length="404" mass="45089">MSGGPLEESWCHIQTQVVKFSHMWTISSFCWQEIDEVIQSSTFSSEANDQLKWCLKVYPKGLDEESKHYLSLYLFLVSSPKRIRNQIFGESPGILVCNVRPPKGDPYSVPRIDGNPNQPQEASLDANSKRLYSSMLGLNSTGGETLGGGGEIKQLLKKLFIILSVQGKDWRFKKFILRGFLMDEDYRFLPDGKMTLFCEVSVVQDSVTISGQNAMKMVKVPECQLADEIGGLWENSWLCEVQAHKAILAARSPVFRAMFGHTMEESKKNRVEIIDIEPGVFKEMMCFIYTGKAPNLDTMGDGLLAAADKYALERLKVLCEEALSSHLSVENAAEMLTLADLHSADQLKTQAVDFINSHAEDVLETSGWQAMVASHPHLVAEMYRSLASAQGPCLGPPRKRLKLS</sequence>
<dbReference type="InterPro" id="IPR000210">
    <property type="entry name" value="BTB/POZ_dom"/>
</dbReference>
<dbReference type="InterPro" id="IPR056423">
    <property type="entry name" value="BACK_BPM_SPOP"/>
</dbReference>
<evidence type="ECO:0000256" key="2">
    <source>
        <dbReference type="ARBA" id="ARBA00004906"/>
    </source>
</evidence>
<comment type="caution">
    <text evidence="8">The sequence shown here is derived from an EMBL/GenBank/DDBJ whole genome shotgun (WGS) entry which is preliminary data.</text>
</comment>
<keyword evidence="4" id="KW-0833">Ubl conjugation pathway</keyword>
<dbReference type="Gene3D" id="2.60.210.10">
    <property type="entry name" value="Apoptosis, Tumor Necrosis Factor Receptor Associated Protein 2, Chain A"/>
    <property type="match status" value="1"/>
</dbReference>
<evidence type="ECO:0000259" key="6">
    <source>
        <dbReference type="PROSITE" id="PS50097"/>
    </source>
</evidence>
<dbReference type="SUPFAM" id="SSF54695">
    <property type="entry name" value="POZ domain"/>
    <property type="match status" value="1"/>
</dbReference>
<comment type="similarity">
    <text evidence="3">Belongs to the Tdpoz family.</text>
</comment>
<reference evidence="8" key="1">
    <citation type="submission" date="2023-06" db="EMBL/GenBank/DDBJ databases">
        <title>Reference genome for the Northern bat (Eptesicus nilssonii), a most northern bat species.</title>
        <authorList>
            <person name="Laine V.N."/>
            <person name="Pulliainen A.T."/>
            <person name="Lilley T.M."/>
        </authorList>
    </citation>
    <scope>NUCLEOTIDE SEQUENCE</scope>
    <source>
        <strain evidence="8">BLF_Eptnil</strain>
        <tissue evidence="8">Kidney</tissue>
    </source>
</reference>
<keyword evidence="9" id="KW-1185">Reference proteome</keyword>
<evidence type="ECO:0000256" key="1">
    <source>
        <dbReference type="ARBA" id="ARBA00004123"/>
    </source>
</evidence>
<evidence type="ECO:0000313" key="8">
    <source>
        <dbReference type="EMBL" id="KAK1336217.1"/>
    </source>
</evidence>
<evidence type="ECO:0000256" key="4">
    <source>
        <dbReference type="ARBA" id="ARBA00022786"/>
    </source>
</evidence>
<protein>
    <recommendedName>
        <fullName evidence="10">Speckle-type POZ protein</fullName>
    </recommendedName>
</protein>
<dbReference type="SUPFAM" id="SSF49599">
    <property type="entry name" value="TRAF domain-like"/>
    <property type="match status" value="2"/>
</dbReference>
<proteinExistence type="inferred from homology"/>
<dbReference type="EMBL" id="JAULJE010000013">
    <property type="protein sequence ID" value="KAK1336217.1"/>
    <property type="molecule type" value="Genomic_DNA"/>
</dbReference>